<evidence type="ECO:0000256" key="8">
    <source>
        <dbReference type="ARBA" id="ARBA00047599"/>
    </source>
</evidence>
<dbReference type="Pfam" id="PF22366">
    <property type="entry name" value="NDH2_C"/>
    <property type="match status" value="1"/>
</dbReference>
<sequence length="448" mass="48631">MADTERRAAGTPHVVIVGGGFAGLWATRALARDAVRITLVDRRNHHLFQPLLYQVATAGLSAPDIAAPLRHILRRQRNVEVMLAEVEAIHADRRELGLAGGRTLAYDVLLLASGSTHAYFGHEEWEQVAPGLKTLADALKIRQQVLLAFEKAEQAADPAERAAWLDFAVIGGGPTGVELAGTLAEIARHTLRDEFRHVDPSTARVRLIEAGPRVLASFPESLSIKARQQLERLGVDVVTGTPVSEINADGYRLGETFVRARTVLWAAGVAASPLGRLLQAPTDRAGRVQVAADLSVPGHPEILVAGDLASVQQPDGTPVPGIAPAAKQMGRHAARVIRARLRGQPAPAFRYRDFGNLATIGRMAAVVDLRALRLSGALAWWFWLIAHVFFLIGFRNRLSVLINWASSYWSYQRHARIILEQPGDEPVEIDPPASHDATPPARRGLPST</sequence>
<keyword evidence="3" id="KW-0285">Flavoprotein</keyword>
<gene>
    <name evidence="13" type="ORF">ACFFGH_18535</name>
</gene>
<evidence type="ECO:0000259" key="12">
    <source>
        <dbReference type="Pfam" id="PF22366"/>
    </source>
</evidence>
<proteinExistence type="inferred from homology"/>
<accession>A0ABV6RS86</accession>
<dbReference type="InterPro" id="IPR045024">
    <property type="entry name" value="NDH-2"/>
</dbReference>
<protein>
    <recommendedName>
        <fullName evidence="2">NADH:ubiquinone reductase (non-electrogenic)</fullName>
        <ecNumber evidence="2">1.6.5.9</ecNumber>
    </recommendedName>
</protein>
<evidence type="ECO:0000256" key="3">
    <source>
        <dbReference type="ARBA" id="ARBA00022630"/>
    </source>
</evidence>
<evidence type="ECO:0000256" key="2">
    <source>
        <dbReference type="ARBA" id="ARBA00012637"/>
    </source>
</evidence>
<evidence type="ECO:0000256" key="9">
    <source>
        <dbReference type="SAM" id="MobiDB-lite"/>
    </source>
</evidence>
<keyword evidence="10" id="KW-0472">Membrane</keyword>
<evidence type="ECO:0000256" key="4">
    <source>
        <dbReference type="ARBA" id="ARBA00022827"/>
    </source>
</evidence>
<keyword evidence="10" id="KW-0812">Transmembrane</keyword>
<dbReference type="PANTHER" id="PTHR43706:SF47">
    <property type="entry name" value="EXTERNAL NADH-UBIQUINONE OXIDOREDUCTASE 1, MITOCHONDRIAL-RELATED"/>
    <property type="match status" value="1"/>
</dbReference>
<dbReference type="PRINTS" id="PR00411">
    <property type="entry name" value="PNDRDTASEI"/>
</dbReference>
<organism evidence="13 14">
    <name type="scientific">Lysobacter korlensis</name>
    <dbReference type="NCBI Taxonomy" id="553636"/>
    <lineage>
        <taxon>Bacteria</taxon>
        <taxon>Pseudomonadati</taxon>
        <taxon>Pseudomonadota</taxon>
        <taxon>Gammaproteobacteria</taxon>
        <taxon>Lysobacterales</taxon>
        <taxon>Lysobacteraceae</taxon>
        <taxon>Lysobacter</taxon>
    </lineage>
</organism>
<dbReference type="RefSeq" id="WP_386670968.1">
    <property type="nucleotide sequence ID" value="NZ_JBHLTG010000004.1"/>
</dbReference>
<dbReference type="SUPFAM" id="SSF51905">
    <property type="entry name" value="FAD/NAD(P)-binding domain"/>
    <property type="match status" value="2"/>
</dbReference>
<feature type="transmembrane region" description="Helical" evidence="10">
    <location>
        <begin position="378"/>
        <end position="394"/>
    </location>
</feature>
<dbReference type="PANTHER" id="PTHR43706">
    <property type="entry name" value="NADH DEHYDROGENASE"/>
    <property type="match status" value="1"/>
</dbReference>
<evidence type="ECO:0000256" key="6">
    <source>
        <dbReference type="ARBA" id="ARBA00023002"/>
    </source>
</evidence>
<dbReference type="GO" id="GO:0016491">
    <property type="term" value="F:oxidoreductase activity"/>
    <property type="evidence" value="ECO:0007669"/>
    <property type="project" value="UniProtKB-KW"/>
</dbReference>
<keyword evidence="5" id="KW-0809">Transit peptide</keyword>
<dbReference type="EMBL" id="JBHLTG010000004">
    <property type="protein sequence ID" value="MFC0679840.1"/>
    <property type="molecule type" value="Genomic_DNA"/>
</dbReference>
<comment type="similarity">
    <text evidence="1">Belongs to the NADH dehydrogenase family.</text>
</comment>
<comment type="caution">
    <text evidence="13">The sequence shown here is derived from an EMBL/GenBank/DDBJ whole genome shotgun (WGS) entry which is preliminary data.</text>
</comment>
<dbReference type="Pfam" id="PF07992">
    <property type="entry name" value="Pyr_redox_2"/>
    <property type="match status" value="1"/>
</dbReference>
<evidence type="ECO:0000259" key="11">
    <source>
        <dbReference type="Pfam" id="PF07992"/>
    </source>
</evidence>
<evidence type="ECO:0000256" key="10">
    <source>
        <dbReference type="SAM" id="Phobius"/>
    </source>
</evidence>
<feature type="region of interest" description="Disordered" evidence="9">
    <location>
        <begin position="424"/>
        <end position="448"/>
    </location>
</feature>
<evidence type="ECO:0000256" key="7">
    <source>
        <dbReference type="ARBA" id="ARBA00023027"/>
    </source>
</evidence>
<evidence type="ECO:0000313" key="14">
    <source>
        <dbReference type="Proteomes" id="UP001589896"/>
    </source>
</evidence>
<keyword evidence="7" id="KW-0520">NAD</keyword>
<dbReference type="InterPro" id="IPR036188">
    <property type="entry name" value="FAD/NAD-bd_sf"/>
</dbReference>
<dbReference type="InterPro" id="IPR054585">
    <property type="entry name" value="NDH2-like_C"/>
</dbReference>
<dbReference type="Gene3D" id="3.50.50.100">
    <property type="match status" value="1"/>
</dbReference>
<name>A0ABV6RS86_9GAMM</name>
<feature type="domain" description="External alternative NADH-ubiquinone oxidoreductase-like C-terminal" evidence="12">
    <location>
        <begin position="355"/>
        <end position="407"/>
    </location>
</feature>
<evidence type="ECO:0000313" key="13">
    <source>
        <dbReference type="EMBL" id="MFC0679840.1"/>
    </source>
</evidence>
<comment type="catalytic activity">
    <reaction evidence="8">
        <text>a quinone + NADH + H(+) = a quinol + NAD(+)</text>
        <dbReference type="Rhea" id="RHEA:46160"/>
        <dbReference type="ChEBI" id="CHEBI:15378"/>
        <dbReference type="ChEBI" id="CHEBI:24646"/>
        <dbReference type="ChEBI" id="CHEBI:57540"/>
        <dbReference type="ChEBI" id="CHEBI:57945"/>
        <dbReference type="ChEBI" id="CHEBI:132124"/>
        <dbReference type="EC" id="1.6.5.9"/>
    </reaction>
</comment>
<keyword evidence="6 13" id="KW-0560">Oxidoreductase</keyword>
<dbReference type="EC" id="1.6.5.9" evidence="2"/>
<reference evidence="13 14" key="1">
    <citation type="submission" date="2024-09" db="EMBL/GenBank/DDBJ databases">
        <authorList>
            <person name="Sun Q."/>
            <person name="Mori K."/>
        </authorList>
    </citation>
    <scope>NUCLEOTIDE SEQUENCE [LARGE SCALE GENOMIC DNA]</scope>
    <source>
        <strain evidence="13 14">KCTC 23076</strain>
    </source>
</reference>
<keyword evidence="14" id="KW-1185">Reference proteome</keyword>
<dbReference type="InterPro" id="IPR023753">
    <property type="entry name" value="FAD/NAD-binding_dom"/>
</dbReference>
<keyword evidence="10" id="KW-1133">Transmembrane helix</keyword>
<evidence type="ECO:0000256" key="5">
    <source>
        <dbReference type="ARBA" id="ARBA00022946"/>
    </source>
</evidence>
<feature type="domain" description="FAD/NAD(P)-binding" evidence="11">
    <location>
        <begin position="13"/>
        <end position="330"/>
    </location>
</feature>
<dbReference type="PRINTS" id="PR00368">
    <property type="entry name" value="FADPNR"/>
</dbReference>
<evidence type="ECO:0000256" key="1">
    <source>
        <dbReference type="ARBA" id="ARBA00005272"/>
    </source>
</evidence>
<keyword evidence="4" id="KW-0274">FAD</keyword>
<dbReference type="Proteomes" id="UP001589896">
    <property type="component" value="Unassembled WGS sequence"/>
</dbReference>